<name>A0ACA9R3M8_9GLOM</name>
<reference evidence="1" key="1">
    <citation type="submission" date="2021-06" db="EMBL/GenBank/DDBJ databases">
        <authorList>
            <person name="Kallberg Y."/>
            <person name="Tangrot J."/>
            <person name="Rosling A."/>
        </authorList>
    </citation>
    <scope>NUCLEOTIDE SEQUENCE</scope>
    <source>
        <strain evidence="1">28 12/20/2015</strain>
    </source>
</reference>
<comment type="caution">
    <text evidence="1">The sequence shown here is derived from an EMBL/GenBank/DDBJ whole genome shotgun (WGS) entry which is preliminary data.</text>
</comment>
<keyword evidence="2" id="KW-1185">Reference proteome</keyword>
<feature type="non-terminal residue" evidence="1">
    <location>
        <position position="134"/>
    </location>
</feature>
<sequence>LNGYTYAGVITTIIALYIELGNCDDKLEREQKEFQRKLIADYKRAGTSKNLQKEEERENFKIRPVLIMSNDWQNQHDKYSIVAPLTSDEEELKKSVASFEVLIEPNEKNGLDTTSKILLNRLQIVDKNFRLIRK</sequence>
<gene>
    <name evidence="1" type="ORF">SPELUC_LOCUS15997</name>
</gene>
<accession>A0ACA9R3M8</accession>
<protein>
    <submittedName>
        <fullName evidence="1">16060_t:CDS:1</fullName>
    </submittedName>
</protein>
<dbReference type="EMBL" id="CAJVPW010056284">
    <property type="protein sequence ID" value="CAG8774691.1"/>
    <property type="molecule type" value="Genomic_DNA"/>
</dbReference>
<proteinExistence type="predicted"/>
<dbReference type="Proteomes" id="UP000789366">
    <property type="component" value="Unassembled WGS sequence"/>
</dbReference>
<evidence type="ECO:0000313" key="1">
    <source>
        <dbReference type="EMBL" id="CAG8774691.1"/>
    </source>
</evidence>
<feature type="non-terminal residue" evidence="1">
    <location>
        <position position="1"/>
    </location>
</feature>
<evidence type="ECO:0000313" key="2">
    <source>
        <dbReference type="Proteomes" id="UP000789366"/>
    </source>
</evidence>
<organism evidence="1 2">
    <name type="scientific">Cetraspora pellucida</name>
    <dbReference type="NCBI Taxonomy" id="1433469"/>
    <lineage>
        <taxon>Eukaryota</taxon>
        <taxon>Fungi</taxon>
        <taxon>Fungi incertae sedis</taxon>
        <taxon>Mucoromycota</taxon>
        <taxon>Glomeromycotina</taxon>
        <taxon>Glomeromycetes</taxon>
        <taxon>Diversisporales</taxon>
        <taxon>Gigasporaceae</taxon>
        <taxon>Cetraspora</taxon>
    </lineage>
</organism>